<name>A0ACC2UZI9_9TREE</name>
<reference evidence="1" key="1">
    <citation type="submission" date="2023-04" db="EMBL/GenBank/DDBJ databases">
        <title>Draft Genome sequencing of Naganishia species isolated from polar environments using Oxford Nanopore Technology.</title>
        <authorList>
            <person name="Leo P."/>
            <person name="Venkateswaran K."/>
        </authorList>
    </citation>
    <scope>NUCLEOTIDE SEQUENCE</scope>
    <source>
        <strain evidence="1">MNA-CCFEE 5261</strain>
    </source>
</reference>
<comment type="caution">
    <text evidence="1">The sequence shown here is derived from an EMBL/GenBank/DDBJ whole genome shotgun (WGS) entry which is preliminary data.</text>
</comment>
<organism evidence="1 2">
    <name type="scientific">Naganishia cerealis</name>
    <dbReference type="NCBI Taxonomy" id="610337"/>
    <lineage>
        <taxon>Eukaryota</taxon>
        <taxon>Fungi</taxon>
        <taxon>Dikarya</taxon>
        <taxon>Basidiomycota</taxon>
        <taxon>Agaricomycotina</taxon>
        <taxon>Tremellomycetes</taxon>
        <taxon>Filobasidiales</taxon>
        <taxon>Filobasidiaceae</taxon>
        <taxon>Naganishia</taxon>
    </lineage>
</organism>
<dbReference type="Proteomes" id="UP001241377">
    <property type="component" value="Unassembled WGS sequence"/>
</dbReference>
<keyword evidence="2" id="KW-1185">Reference proteome</keyword>
<evidence type="ECO:0000313" key="2">
    <source>
        <dbReference type="Proteomes" id="UP001241377"/>
    </source>
</evidence>
<accession>A0ACC2UZI9</accession>
<gene>
    <name evidence="1" type="ORF">QFC19_008711</name>
</gene>
<dbReference type="EMBL" id="JASBWR010000135">
    <property type="protein sequence ID" value="KAJ9092498.1"/>
    <property type="molecule type" value="Genomic_DNA"/>
</dbReference>
<sequence length="825" mass="81505">MGKSSPPLPLPTIAHPSCPCSFFVRKHQQPVRCGQHGNVEQRVWCRCRSVQLANIAFPELTSRIPRLTATPNASAPAPAFSFGNPASATGSTTPQSKPPAPAFGFGAPASGSAPTTSLFGSAAPANSGAAAPASTGAPATGGFTGFSGFGAKPAQSSSLPGSGTTTPTTTTNLGGGGSLFGATSAAAPTGGFSFGAPATTQAPSTTTTTASTAPAQPSGSLFGGFGAAPASNTASSTGTTAAPTSLFGAKPAASNSGTTTPSLFGQPAPTTSTAPSLFGQPAAAKSTTPSLFGQPAPANSTTSAADGKTAPAFGQAAGGDKPATTSLFGAPAQGTKPTTSLFGASATGTSTPTSAPTMPSLFGKPADSAPAAAPSAADTTSTPKAAPPTFSLFGAAPTKTGTEASSIAAPTPAAAPSGGLFNFAKPAGDQSAAPSTGATPAPSTPSTQSPAGGLFAGFAAKPAEPTKDATAAASSTPKEAPKTGSLFSLSSATATAPAAASSAPVDDASKKADAPSAPKPAAASLFGNLGAPAAKPVGITPAIPSLLGATSISTTPATTAPNASNATAPSVPAPAATSTVSAAPEPAPSIVKGKTFNEIVERFEAELEDQVSRFKDQAAEVREWDMILIENSQNIARLYDQTQRAEVERHNIRAALDAIAARQDNLLDQVDEYESVANEVAEGIANNRNIEGGASRPADLQRQDAARLAVKLNDQMQDLGSSLSAMIAEMNKLTGNASGSLTFGTEEDSAGPQDSLSQITAILNAHVSSLEWINSNTETIEAKVGQLEKQMQDNQGASNGLGVSALGRSGIRRQGNSLLGASRYR</sequence>
<evidence type="ECO:0000313" key="1">
    <source>
        <dbReference type="EMBL" id="KAJ9092498.1"/>
    </source>
</evidence>
<proteinExistence type="predicted"/>
<protein>
    <submittedName>
        <fullName evidence="1">Uncharacterized protein</fullName>
    </submittedName>
</protein>